<reference evidence="1 2" key="1">
    <citation type="submission" date="2019-12" db="EMBL/GenBank/DDBJ databases">
        <title>Microbes associate with the intestines of laboratory mice.</title>
        <authorList>
            <person name="Navarre W."/>
            <person name="Wong E."/>
        </authorList>
    </citation>
    <scope>NUCLEOTIDE SEQUENCE [LARGE SCALE GENOMIC DNA]</scope>
    <source>
        <strain evidence="1 2">NM82_D38</strain>
    </source>
</reference>
<keyword evidence="2" id="KW-1185">Reference proteome</keyword>
<accession>A0A6L6YIB9</accession>
<evidence type="ECO:0000313" key="2">
    <source>
        <dbReference type="Proteomes" id="UP000472580"/>
    </source>
</evidence>
<comment type="caution">
    <text evidence="1">The sequence shown here is derived from an EMBL/GenBank/DDBJ whole genome shotgun (WGS) entry which is preliminary data.</text>
</comment>
<dbReference type="Proteomes" id="UP000472580">
    <property type="component" value="Unassembled WGS sequence"/>
</dbReference>
<protein>
    <recommendedName>
        <fullName evidence="3">DUF4123 domain-containing protein</fullName>
    </recommendedName>
</protein>
<dbReference type="OrthoDB" id="9803892at2"/>
<dbReference type="EMBL" id="WSRP01000031">
    <property type="protein sequence ID" value="MVX57440.1"/>
    <property type="molecule type" value="Genomic_DNA"/>
</dbReference>
<evidence type="ECO:0008006" key="3">
    <source>
        <dbReference type="Google" id="ProtNLM"/>
    </source>
</evidence>
<proteinExistence type="predicted"/>
<dbReference type="RefSeq" id="WP_160335864.1">
    <property type="nucleotide sequence ID" value="NZ_WSRP01000031.1"/>
</dbReference>
<gene>
    <name evidence="1" type="ORF">E5987_09555</name>
</gene>
<sequence>MTDANYQFVLLGQAEPFEPYLSGEIRKNGSLLLISEQDIPRSDSSLLAAFLTVRKPSVVFFAPETKRAQVKYTTSVYEAISHALQDTDSLLVSWHDTKTPFPLNENCHCLTFELPQLLISPDNRNFVTDWIEIFLNRKRVVVKEDDYVDLIDSRLLSLMSIKAALKALSNPALCGSCRISANGTPLRSEVIEYIRALLSKILPDRPLAKVQYQQLQTSHPAEEPENLAFQETFEVILPKWHSCVEETTAAYLAHHKLI</sequence>
<dbReference type="AlphaFoldDB" id="A0A6L6YIB9"/>
<name>A0A6L6YIB9_9BURK</name>
<organism evidence="1 2">
    <name type="scientific">Parasutterella muris</name>
    <dbReference type="NCBI Taxonomy" id="2565572"/>
    <lineage>
        <taxon>Bacteria</taxon>
        <taxon>Pseudomonadati</taxon>
        <taxon>Pseudomonadota</taxon>
        <taxon>Betaproteobacteria</taxon>
        <taxon>Burkholderiales</taxon>
        <taxon>Sutterellaceae</taxon>
        <taxon>Parasutterella</taxon>
    </lineage>
</organism>
<evidence type="ECO:0000313" key="1">
    <source>
        <dbReference type="EMBL" id="MVX57440.1"/>
    </source>
</evidence>